<dbReference type="CDD" id="cd01948">
    <property type="entry name" value="EAL"/>
    <property type="match status" value="1"/>
</dbReference>
<dbReference type="CDD" id="cd01949">
    <property type="entry name" value="GGDEF"/>
    <property type="match status" value="1"/>
</dbReference>
<protein>
    <submittedName>
        <fullName evidence="4">Diguanylate cyclase (GGDEF)-like protein</fullName>
    </submittedName>
</protein>
<dbReference type="InterPro" id="IPR001633">
    <property type="entry name" value="EAL_dom"/>
</dbReference>
<accession>A0A7W7ZDP2</accession>
<keyword evidence="1" id="KW-1133">Transmembrane helix</keyword>
<dbReference type="InterPro" id="IPR052155">
    <property type="entry name" value="Biofilm_reg_signaling"/>
</dbReference>
<feature type="domain" description="GGDEF" evidence="3">
    <location>
        <begin position="340"/>
        <end position="471"/>
    </location>
</feature>
<feature type="transmembrane region" description="Helical" evidence="1">
    <location>
        <begin position="62"/>
        <end position="85"/>
    </location>
</feature>
<dbReference type="PANTHER" id="PTHR44757:SF2">
    <property type="entry name" value="BIOFILM ARCHITECTURE MAINTENANCE PROTEIN MBAA"/>
    <property type="match status" value="1"/>
</dbReference>
<dbReference type="PROSITE" id="PS50883">
    <property type="entry name" value="EAL"/>
    <property type="match status" value="1"/>
</dbReference>
<dbReference type="InterPro" id="IPR029787">
    <property type="entry name" value="Nucleotide_cyclase"/>
</dbReference>
<feature type="transmembrane region" description="Helical" evidence="1">
    <location>
        <begin position="7"/>
        <end position="26"/>
    </location>
</feature>
<dbReference type="FunFam" id="3.30.70.270:FF:000001">
    <property type="entry name" value="Diguanylate cyclase domain protein"/>
    <property type="match status" value="1"/>
</dbReference>
<feature type="transmembrane region" description="Helical" evidence="1">
    <location>
        <begin position="249"/>
        <end position="269"/>
    </location>
</feature>
<keyword evidence="1" id="KW-0812">Transmembrane</keyword>
<dbReference type="Gene3D" id="3.30.70.270">
    <property type="match status" value="1"/>
</dbReference>
<dbReference type="SUPFAM" id="SSF141868">
    <property type="entry name" value="EAL domain-like"/>
    <property type="match status" value="1"/>
</dbReference>
<sequence>MDRRRKQLVIGAVALQGIHLLAFIVLKDAKVASNTIQIFMVLLTCWICWFEGRSEKLHSRQPWNLVCMGLLLWTAAQVAFLAWVITQSPIWVPVYEVLWLLFPFPLILVAFRLPPSPQRDIPSRLDFLQACVFFSTLFALVFTRTEIISFNLAYEVQSIALPLSFALRLSMTVRGSERTFYRYLTVFSVLYAASSSIGFVAEVYGLPSGTFVDLCWVPAFTVYSILVARGNDVRVELRKSSWLADPTHLHGISALGLATMSLGAAATLALHQQTLGIVVVALAFLLFGIRISLREWQSHRFHTRIEYTLTHDTLTGLGNRAFLQHELARCLNEPSESDHCGTALLFIDLDRFKAVNDDFGHSFGDGLLKEVAHLLRSSVRKGDIIARHGGDEFVILLEKTQLEEARICADSIAKKMRTPILVDGRIIHVSASIGLALSNASDRADTLLQDADTAMYKAKQSGKDRIQVFTADLVAGVKNRNTLLTDLRSTLDSQSLDVHYQPIYGLRNDSVVGFEALARWQHPVRGAVSPDEFIPLAEETGLINELGRQILKKATAQCHAWNLQFETALSVSVNVSAHQFANSDLLKMIVTTLAETGLSPALLKLEITESVLLSGYEGVADVLANARSLGIAICLDDFGTGYSSLSYLLNFPFDIVKIDKSFVTGLDSEYARAEMVRSITDLGRSLDMQIVAEGVETVHELARLREFNCDMVQGFLLSKPLDAQSVHMLLRDNELSTRYLDCLSEIPPPSQDPSRSEARL</sequence>
<proteinExistence type="predicted"/>
<dbReference type="InterPro" id="IPR035919">
    <property type="entry name" value="EAL_sf"/>
</dbReference>
<evidence type="ECO:0000259" key="3">
    <source>
        <dbReference type="PROSITE" id="PS50887"/>
    </source>
</evidence>
<feature type="transmembrane region" description="Helical" evidence="1">
    <location>
        <begin position="181"/>
        <end position="204"/>
    </location>
</feature>
<reference evidence="4 5" key="1">
    <citation type="submission" date="2020-08" db="EMBL/GenBank/DDBJ databases">
        <title>Genomic Encyclopedia of Type Strains, Phase IV (KMG-V): Genome sequencing to study the core and pangenomes of soil and plant-associated prokaryotes.</title>
        <authorList>
            <person name="Whitman W."/>
        </authorList>
    </citation>
    <scope>NUCLEOTIDE SEQUENCE [LARGE SCALE GENOMIC DNA]</scope>
    <source>
        <strain evidence="4 5">M8UP14</strain>
    </source>
</reference>
<feature type="transmembrane region" description="Helical" evidence="1">
    <location>
        <begin position="210"/>
        <end position="228"/>
    </location>
</feature>
<keyword evidence="1" id="KW-0472">Membrane</keyword>
<dbReference type="SUPFAM" id="SSF55073">
    <property type="entry name" value="Nucleotide cyclase"/>
    <property type="match status" value="1"/>
</dbReference>
<feature type="transmembrane region" description="Helical" evidence="1">
    <location>
        <begin position="275"/>
        <end position="293"/>
    </location>
</feature>
<dbReference type="GO" id="GO:0003824">
    <property type="term" value="F:catalytic activity"/>
    <property type="evidence" value="ECO:0007669"/>
    <property type="project" value="UniProtKB-ARBA"/>
</dbReference>
<organism evidence="4 5">
    <name type="scientific">Granulicella aggregans</name>
    <dbReference type="NCBI Taxonomy" id="474949"/>
    <lineage>
        <taxon>Bacteria</taxon>
        <taxon>Pseudomonadati</taxon>
        <taxon>Acidobacteriota</taxon>
        <taxon>Terriglobia</taxon>
        <taxon>Terriglobales</taxon>
        <taxon>Acidobacteriaceae</taxon>
        <taxon>Granulicella</taxon>
    </lineage>
</organism>
<evidence type="ECO:0000313" key="5">
    <source>
        <dbReference type="Proteomes" id="UP000540989"/>
    </source>
</evidence>
<dbReference type="NCBIfam" id="TIGR00254">
    <property type="entry name" value="GGDEF"/>
    <property type="match status" value="1"/>
</dbReference>
<evidence type="ECO:0000259" key="2">
    <source>
        <dbReference type="PROSITE" id="PS50883"/>
    </source>
</evidence>
<comment type="caution">
    <text evidence="4">The sequence shown here is derived from an EMBL/GenBank/DDBJ whole genome shotgun (WGS) entry which is preliminary data.</text>
</comment>
<evidence type="ECO:0000256" key="1">
    <source>
        <dbReference type="SAM" id="Phobius"/>
    </source>
</evidence>
<evidence type="ECO:0000313" key="4">
    <source>
        <dbReference type="EMBL" id="MBB5057975.1"/>
    </source>
</evidence>
<dbReference type="Pfam" id="PF00990">
    <property type="entry name" value="GGDEF"/>
    <property type="match status" value="1"/>
</dbReference>
<name>A0A7W7ZDP2_9BACT</name>
<keyword evidence="5" id="KW-1185">Reference proteome</keyword>
<feature type="transmembrane region" description="Helical" evidence="1">
    <location>
        <begin position="97"/>
        <end position="113"/>
    </location>
</feature>
<feature type="transmembrane region" description="Helical" evidence="1">
    <location>
        <begin position="32"/>
        <end position="50"/>
    </location>
</feature>
<dbReference type="PANTHER" id="PTHR44757">
    <property type="entry name" value="DIGUANYLATE CYCLASE DGCP"/>
    <property type="match status" value="1"/>
</dbReference>
<dbReference type="Pfam" id="PF00563">
    <property type="entry name" value="EAL"/>
    <property type="match status" value="1"/>
</dbReference>
<dbReference type="Gene3D" id="3.20.20.450">
    <property type="entry name" value="EAL domain"/>
    <property type="match status" value="1"/>
</dbReference>
<dbReference type="InterPro" id="IPR000160">
    <property type="entry name" value="GGDEF_dom"/>
</dbReference>
<dbReference type="InterPro" id="IPR043128">
    <property type="entry name" value="Rev_trsase/Diguanyl_cyclase"/>
</dbReference>
<dbReference type="AlphaFoldDB" id="A0A7W7ZDP2"/>
<dbReference type="RefSeq" id="WP_184217171.1">
    <property type="nucleotide sequence ID" value="NZ_JACHIP010000003.1"/>
</dbReference>
<feature type="domain" description="EAL" evidence="2">
    <location>
        <begin position="480"/>
        <end position="734"/>
    </location>
</feature>
<dbReference type="SMART" id="SM00267">
    <property type="entry name" value="GGDEF"/>
    <property type="match status" value="1"/>
</dbReference>
<dbReference type="EMBL" id="JACHIP010000003">
    <property type="protein sequence ID" value="MBB5057975.1"/>
    <property type="molecule type" value="Genomic_DNA"/>
</dbReference>
<gene>
    <name evidence="4" type="ORF">HDF16_002681</name>
</gene>
<dbReference type="PROSITE" id="PS50887">
    <property type="entry name" value="GGDEF"/>
    <property type="match status" value="1"/>
</dbReference>
<dbReference type="Proteomes" id="UP000540989">
    <property type="component" value="Unassembled WGS sequence"/>
</dbReference>
<dbReference type="SMART" id="SM00052">
    <property type="entry name" value="EAL"/>
    <property type="match status" value="1"/>
</dbReference>